<feature type="chain" id="PRO_5046379030" evidence="3">
    <location>
        <begin position="22"/>
        <end position="537"/>
    </location>
</feature>
<comment type="similarity">
    <text evidence="2">Belongs to the alkaline phosphatase family.</text>
</comment>
<dbReference type="PANTHER" id="PTHR11596">
    <property type="entry name" value="ALKALINE PHOSPHATASE"/>
    <property type="match status" value="1"/>
</dbReference>
<dbReference type="InterPro" id="IPR017850">
    <property type="entry name" value="Alkaline_phosphatase_core_sf"/>
</dbReference>
<name>A0ABP8V696_9GAMM</name>
<sequence>MKTPFKRSIIFGVLSSAVLMAGCQSTDQQVAAAKSDVKNVIMMIGDGMGPQQVGLLQEYSTNAPSSIYQGEPTGMAKFMEAGVLGMSQHNPAYHIVVDSASSASQLATGEPSPSESIGLDALGNPAETVLERAKKAGKATGLVSDTRLTHATPASFAAHRPHRSLENQIAEDMLATEVDVMLSGGLRHWIPKSVNDKGDLYQQLTERTDGTVRIKSKRKDDKNLLLDAENAGYKVALTRSEFEAAGSGKLLGLFAYSGMADGIQHTHHKNDPERTEPTLKEMTAKALDILSQDPNGFFLMIEGGRIDWAGHDNDAGTMLHEMLKFDEAIDYVYDWVKDRNDTLVVITADHETGGFGFSYTRANIPAPESLNGEAFAEQAYKPNFNFGSFDILDRLYDQKMSYPDMFSAFSKTDKTPEDLVSIVNANSEFKITVDQAKDILASENNPFRVAGHKYLDTDKFPKVRDFRAFYVYGEEIRHDLLGRAVAEDQNVIWGTGTHTSTPVPVIAFGPEGAAEPFGKMVHHTDIGRLTKSLIEIQ</sequence>
<dbReference type="RefSeq" id="WP_345197792.1">
    <property type="nucleotide sequence ID" value="NZ_BAABFL010000451.1"/>
</dbReference>
<dbReference type="Proteomes" id="UP001500604">
    <property type="component" value="Unassembled WGS sequence"/>
</dbReference>
<dbReference type="Gene3D" id="1.10.1200.140">
    <property type="entry name" value="Alkaline phosphatase, crown domain"/>
    <property type="match status" value="1"/>
</dbReference>
<dbReference type="Gene3D" id="3.40.720.10">
    <property type="entry name" value="Alkaline Phosphatase, subunit A"/>
    <property type="match status" value="1"/>
</dbReference>
<evidence type="ECO:0000313" key="5">
    <source>
        <dbReference type="Proteomes" id="UP001500604"/>
    </source>
</evidence>
<dbReference type="SMART" id="SM00098">
    <property type="entry name" value="alkPPc"/>
    <property type="match status" value="1"/>
</dbReference>
<dbReference type="SUPFAM" id="SSF53649">
    <property type="entry name" value="Alkaline phosphatase-like"/>
    <property type="match status" value="1"/>
</dbReference>
<dbReference type="CDD" id="cd16012">
    <property type="entry name" value="ALP"/>
    <property type="match status" value="1"/>
</dbReference>
<dbReference type="InterPro" id="IPR042085">
    <property type="entry name" value="Ap_crown"/>
</dbReference>
<evidence type="ECO:0000256" key="3">
    <source>
        <dbReference type="SAM" id="SignalP"/>
    </source>
</evidence>
<keyword evidence="1" id="KW-0597">Phosphoprotein</keyword>
<reference evidence="5" key="1">
    <citation type="journal article" date="2019" name="Int. J. Syst. Evol. Microbiol.">
        <title>The Global Catalogue of Microorganisms (GCM) 10K type strain sequencing project: providing services to taxonomists for standard genome sequencing and annotation.</title>
        <authorList>
            <consortium name="The Broad Institute Genomics Platform"/>
            <consortium name="The Broad Institute Genome Sequencing Center for Infectious Disease"/>
            <person name="Wu L."/>
            <person name="Ma J."/>
        </authorList>
    </citation>
    <scope>NUCLEOTIDE SEQUENCE [LARGE SCALE GENOMIC DNA]</scope>
    <source>
        <strain evidence="5">JCM 17805</strain>
    </source>
</reference>
<dbReference type="PROSITE" id="PS51257">
    <property type="entry name" value="PROKAR_LIPOPROTEIN"/>
    <property type="match status" value="1"/>
</dbReference>
<organism evidence="4 5">
    <name type="scientific">Kistimonas scapharcae</name>
    <dbReference type="NCBI Taxonomy" id="1036133"/>
    <lineage>
        <taxon>Bacteria</taxon>
        <taxon>Pseudomonadati</taxon>
        <taxon>Pseudomonadota</taxon>
        <taxon>Gammaproteobacteria</taxon>
        <taxon>Oceanospirillales</taxon>
        <taxon>Endozoicomonadaceae</taxon>
        <taxon>Kistimonas</taxon>
    </lineage>
</organism>
<evidence type="ECO:0000313" key="4">
    <source>
        <dbReference type="EMBL" id="GAA4651416.1"/>
    </source>
</evidence>
<dbReference type="Pfam" id="PF00245">
    <property type="entry name" value="Alk_phosphatase"/>
    <property type="match status" value="1"/>
</dbReference>
<gene>
    <name evidence="4" type="ORF">GCM10023116_37000</name>
</gene>
<feature type="signal peptide" evidence="3">
    <location>
        <begin position="1"/>
        <end position="21"/>
    </location>
</feature>
<dbReference type="PRINTS" id="PR00113">
    <property type="entry name" value="ALKPHPHTASE"/>
</dbReference>
<evidence type="ECO:0000256" key="1">
    <source>
        <dbReference type="ARBA" id="ARBA00022553"/>
    </source>
</evidence>
<proteinExistence type="inferred from homology"/>
<comment type="caution">
    <text evidence="4">The sequence shown here is derived from an EMBL/GenBank/DDBJ whole genome shotgun (WGS) entry which is preliminary data.</text>
</comment>
<dbReference type="EMBL" id="BAABFL010000451">
    <property type="protein sequence ID" value="GAA4651416.1"/>
    <property type="molecule type" value="Genomic_DNA"/>
</dbReference>
<keyword evidence="5" id="KW-1185">Reference proteome</keyword>
<accession>A0ABP8V696</accession>
<protein>
    <submittedName>
        <fullName evidence="4">Alkaline phosphatase</fullName>
    </submittedName>
</protein>
<evidence type="ECO:0000256" key="2">
    <source>
        <dbReference type="RuleBase" id="RU003946"/>
    </source>
</evidence>
<dbReference type="InterPro" id="IPR001952">
    <property type="entry name" value="Alkaline_phosphatase"/>
</dbReference>
<dbReference type="PANTHER" id="PTHR11596:SF5">
    <property type="entry name" value="ALKALINE PHOSPHATASE"/>
    <property type="match status" value="1"/>
</dbReference>
<keyword evidence="3" id="KW-0732">Signal</keyword>